<reference evidence="2 3" key="1">
    <citation type="submission" date="2015-12" db="EMBL/GenBank/DDBJ databases">
        <title>Diversity of Burkholderia near neighbor genomes.</title>
        <authorList>
            <person name="Sahl J."/>
            <person name="Wagner D."/>
            <person name="Keim P."/>
        </authorList>
    </citation>
    <scope>NUCLEOTIDE SEQUENCE [LARGE SCALE GENOMIC DNA]</scope>
    <source>
        <strain evidence="2 3">BDU8</strain>
    </source>
</reference>
<evidence type="ECO:0000313" key="2">
    <source>
        <dbReference type="EMBL" id="AOJ06541.1"/>
    </source>
</evidence>
<dbReference type="AlphaFoldDB" id="A0A1B4FSC1"/>
<gene>
    <name evidence="2" type="ORF">WS71_03775</name>
</gene>
<evidence type="ECO:0000256" key="1">
    <source>
        <dbReference type="SAM" id="MobiDB-lite"/>
    </source>
</evidence>
<feature type="region of interest" description="Disordered" evidence="1">
    <location>
        <begin position="28"/>
        <end position="69"/>
    </location>
</feature>
<evidence type="ECO:0000313" key="3">
    <source>
        <dbReference type="Proteomes" id="UP000067711"/>
    </source>
</evidence>
<proteinExistence type="predicted"/>
<sequence>MAIFERSVLALEQFVEHRILDMGQGIVTPFEPRHMRGNSDRAATARHGAGHGDDPERGHAHSRDASSID</sequence>
<dbReference type="Proteomes" id="UP000067711">
    <property type="component" value="Chromosome 2"/>
</dbReference>
<organism evidence="2 3">
    <name type="scientific">Burkholderia mayonis</name>
    <dbReference type="NCBI Taxonomy" id="1385591"/>
    <lineage>
        <taxon>Bacteria</taxon>
        <taxon>Pseudomonadati</taxon>
        <taxon>Pseudomonadota</taxon>
        <taxon>Betaproteobacteria</taxon>
        <taxon>Burkholderiales</taxon>
        <taxon>Burkholderiaceae</taxon>
        <taxon>Burkholderia</taxon>
        <taxon>pseudomallei group</taxon>
    </lineage>
</organism>
<accession>A0A1B4FSC1</accession>
<protein>
    <submittedName>
        <fullName evidence="2">Uncharacterized protein</fullName>
    </submittedName>
</protein>
<dbReference type="EMBL" id="CP013388">
    <property type="protein sequence ID" value="AOJ06541.1"/>
    <property type="molecule type" value="Genomic_DNA"/>
</dbReference>
<feature type="compositionally biased region" description="Basic and acidic residues" evidence="1">
    <location>
        <begin position="50"/>
        <end position="69"/>
    </location>
</feature>
<name>A0A1B4FSC1_9BURK</name>